<reference evidence="2" key="1">
    <citation type="journal article" date="2022" name="J Glob Antimicrob Resist">
        <title>Comparative analysis of IMP-4- and OXA-58-containing plasmids of three carbapenemase-producing Acinetobacter ursingii strains in the Netherlands.</title>
        <authorList>
            <person name="Hendrickx A.P.A."/>
            <person name="Schade R.P."/>
            <person name="Landman F."/>
            <person name="Bosch T."/>
            <person name="Schouls L.M."/>
            <person name="van Dijk K."/>
        </authorList>
    </citation>
    <scope>NUCLEOTIDE SEQUENCE</scope>
    <source>
        <strain evidence="2">RIVM_C010559</strain>
    </source>
</reference>
<dbReference type="AlphaFoldDB" id="A0AA46NU12"/>
<gene>
    <name evidence="2" type="ORF">LSO60_11870</name>
</gene>
<dbReference type="RefSeq" id="WP_263512289.1">
    <property type="nucleotide sequence ID" value="NZ_CP089051.1"/>
</dbReference>
<evidence type="ECO:0000313" key="2">
    <source>
        <dbReference type="EMBL" id="UYF70953.1"/>
    </source>
</evidence>
<evidence type="ECO:0000256" key="1">
    <source>
        <dbReference type="SAM" id="MobiDB-lite"/>
    </source>
</evidence>
<feature type="compositionally biased region" description="Basic and acidic residues" evidence="1">
    <location>
        <begin position="804"/>
        <end position="814"/>
    </location>
</feature>
<sequence>MDDLSDKYDLSRHNFFLILEKIYSPRDKRVEDQLQDKGHLYSDDIPLLRDLDDLIDVLETEGASIFDEFETSVGRNGRLILKVIEALINIPTLPLLGRLMSYQVGNQNYIVQHTIFSNAKLHHFFEANSLTLLPHENRNKNELIDQAEYLNILKRYENYLRINKPCQREPDKYYLEIFNKIQLRIERNIADLVENLGLIHVLAFKVEVIPNRDFDEEEIKRLFRERYQHLNCLKKDSSILQVVFKPMVGLYKRLEYFVVVLVKTENHKFVENNIEKSVCELLNESLTESRFHNLHIRVQNFNSLLFQAFPHIEKEKYCLGGFSQRKKQQVWDYFFGFLIELEKFQRISYRFLSWIDDKTRNEKGRIERTDLCYWIFERPELDNKNYFFKFDAISRTKDVWKIDHLSLDAQEYFLNLKVVNNETFHELRIGQFTELAEQIEIFMLGLKESYVSAFVNYPKGRHGAYETLTLEECITRPVFQIIKLINQYDDILALEQRHNSLKCSKLLNYFLKTFIENRNVVISVIGLDASSVKCQEEMDRLIRSFIYPNDIFLKKMFSIVDTNSEIKQQKNTIQMSRHIARLKKIKQYLSKAMRGDVVIIRCTLACRTEGTAITQKEMSTLFYKMMHAGKRRKPLSAITAYLGFWELSDKKTGSNQLLANVFFIFKSSSLLNYSDLNDELKNAWFNAVDKNLPPLHLNSDIRYEAQFTEEKVLNGIGKLQVDKLVVENINKELKKKFIDQATSYVVYRDLMDDEFYADTAKWLIRGTEPRNTAKKKAGTKKTSKTNKKNKTDPNHKSQPSQSDGFHEGGSDKPS</sequence>
<name>A0AA46NU12_9GAMM</name>
<evidence type="ECO:0000313" key="3">
    <source>
        <dbReference type="Proteomes" id="UP001164064"/>
    </source>
</evidence>
<organism evidence="2 3">
    <name type="scientific">Acinetobacter ursingii</name>
    <dbReference type="NCBI Taxonomy" id="108980"/>
    <lineage>
        <taxon>Bacteria</taxon>
        <taxon>Pseudomonadati</taxon>
        <taxon>Pseudomonadota</taxon>
        <taxon>Gammaproteobacteria</taxon>
        <taxon>Moraxellales</taxon>
        <taxon>Moraxellaceae</taxon>
        <taxon>Acinetobacter</taxon>
    </lineage>
</organism>
<protein>
    <submittedName>
        <fullName evidence="2">Uncharacterized protein</fullName>
    </submittedName>
</protein>
<feature type="compositionally biased region" description="Basic residues" evidence="1">
    <location>
        <begin position="772"/>
        <end position="788"/>
    </location>
</feature>
<dbReference type="EMBL" id="CP089051">
    <property type="protein sequence ID" value="UYF70953.1"/>
    <property type="molecule type" value="Genomic_DNA"/>
</dbReference>
<dbReference type="Proteomes" id="UP001164064">
    <property type="component" value="Chromosome"/>
</dbReference>
<accession>A0AA46NU12</accession>
<feature type="region of interest" description="Disordered" evidence="1">
    <location>
        <begin position="769"/>
        <end position="814"/>
    </location>
</feature>
<proteinExistence type="predicted"/>